<dbReference type="EMBL" id="NOXS01000022">
    <property type="protein sequence ID" value="OYQ21431.1"/>
    <property type="molecule type" value="Genomic_DNA"/>
</dbReference>
<dbReference type="InterPro" id="IPR024409">
    <property type="entry name" value="DUF3833"/>
</dbReference>
<name>A0A255XX08_9PROT</name>
<feature type="chain" id="PRO_5012400562" description="DUF3833 domain-containing protein" evidence="1">
    <location>
        <begin position="23"/>
        <end position="198"/>
    </location>
</feature>
<evidence type="ECO:0000256" key="1">
    <source>
        <dbReference type="SAM" id="SignalP"/>
    </source>
</evidence>
<evidence type="ECO:0008006" key="4">
    <source>
        <dbReference type="Google" id="ProtNLM"/>
    </source>
</evidence>
<protein>
    <recommendedName>
        <fullName evidence="4">DUF3833 domain-containing protein</fullName>
    </recommendedName>
</protein>
<organism evidence="2 3">
    <name type="scientific">Elstera cyanobacteriorum</name>
    <dbReference type="NCBI Taxonomy" id="2022747"/>
    <lineage>
        <taxon>Bacteria</taxon>
        <taxon>Pseudomonadati</taxon>
        <taxon>Pseudomonadota</taxon>
        <taxon>Alphaproteobacteria</taxon>
        <taxon>Rhodospirillales</taxon>
        <taxon>Rhodospirillaceae</taxon>
        <taxon>Elstera</taxon>
    </lineage>
</organism>
<keyword evidence="3" id="KW-1185">Reference proteome</keyword>
<evidence type="ECO:0000313" key="3">
    <source>
        <dbReference type="Proteomes" id="UP000216361"/>
    </source>
</evidence>
<dbReference type="AlphaFoldDB" id="A0A255XX08"/>
<dbReference type="OrthoDB" id="5296954at2"/>
<gene>
    <name evidence="2" type="ORF">CHR90_02040</name>
</gene>
<proteinExistence type="predicted"/>
<dbReference type="Pfam" id="PF12915">
    <property type="entry name" value="DUF3833"/>
    <property type="match status" value="1"/>
</dbReference>
<evidence type="ECO:0000313" key="2">
    <source>
        <dbReference type="EMBL" id="OYQ21431.1"/>
    </source>
</evidence>
<feature type="signal peptide" evidence="1">
    <location>
        <begin position="1"/>
        <end position="22"/>
    </location>
</feature>
<dbReference type="PROSITE" id="PS51257">
    <property type="entry name" value="PROKAR_LIPOPROTEIN"/>
    <property type="match status" value="1"/>
</dbReference>
<accession>A0A255XX08</accession>
<reference evidence="2 3" key="1">
    <citation type="submission" date="2017-07" db="EMBL/GenBank/DDBJ databases">
        <title>Elstera cyanobacteriorum sp. nov., a novel bacterium isolated from cyanobacterial aggregates in a eutrophic lake.</title>
        <authorList>
            <person name="Cai H."/>
        </authorList>
    </citation>
    <scope>NUCLEOTIDE SEQUENCE [LARGE SCALE GENOMIC DNA]</scope>
    <source>
        <strain evidence="2 3">TH019</strain>
    </source>
</reference>
<keyword evidence="1" id="KW-0732">Signal</keyword>
<sequence length="198" mass="22427">MSRRWLLAAPAALVLGALALLAGCSTMKPQDFADTKPRFVVEDYFNGRTKAWGIFEDRFGNLRRDFIVEITGTWDGKTLTLDEDFTYGDGEKDRRVWTIVKKDEHTYEGRADDVVGTATGLAYGKALNWRYDLNLKVGDGTWRVTFNDWMFLADRETLINRARVSKFGIEIGEVTLFFRKEPARAALSLVEPFAAVGQ</sequence>
<dbReference type="Proteomes" id="UP000216361">
    <property type="component" value="Unassembled WGS sequence"/>
</dbReference>
<comment type="caution">
    <text evidence="2">The sequence shown here is derived from an EMBL/GenBank/DDBJ whole genome shotgun (WGS) entry which is preliminary data.</text>
</comment>